<organism evidence="5 6">
    <name type="scientific">Acanthosepion pharaonis</name>
    <name type="common">Pharaoh cuttlefish</name>
    <name type="synonym">Sepia pharaonis</name>
    <dbReference type="NCBI Taxonomy" id="158019"/>
    <lineage>
        <taxon>Eukaryota</taxon>
        <taxon>Metazoa</taxon>
        <taxon>Spiralia</taxon>
        <taxon>Lophotrochozoa</taxon>
        <taxon>Mollusca</taxon>
        <taxon>Cephalopoda</taxon>
        <taxon>Coleoidea</taxon>
        <taxon>Decapodiformes</taxon>
        <taxon>Sepiida</taxon>
        <taxon>Sepiina</taxon>
        <taxon>Sepiidae</taxon>
        <taxon>Acanthosepion</taxon>
    </lineage>
</organism>
<feature type="transmembrane region" description="Helical" evidence="3">
    <location>
        <begin position="175"/>
        <end position="194"/>
    </location>
</feature>
<dbReference type="SUPFAM" id="SSF53474">
    <property type="entry name" value="alpha/beta-Hydrolases"/>
    <property type="match status" value="1"/>
</dbReference>
<evidence type="ECO:0000313" key="5">
    <source>
        <dbReference type="EMBL" id="CAE1243227.1"/>
    </source>
</evidence>
<dbReference type="InterPro" id="IPR051093">
    <property type="entry name" value="Neuroligin/BSAL"/>
</dbReference>
<dbReference type="PANTHER" id="PTHR43903">
    <property type="entry name" value="NEUROLIGIN"/>
    <property type="match status" value="1"/>
</dbReference>
<dbReference type="EMBL" id="CAHIKZ030000878">
    <property type="protein sequence ID" value="CAE1243227.1"/>
    <property type="molecule type" value="Genomic_DNA"/>
</dbReference>
<dbReference type="InterPro" id="IPR002018">
    <property type="entry name" value="CarbesteraseB"/>
</dbReference>
<dbReference type="Pfam" id="PF00135">
    <property type="entry name" value="COesterase"/>
    <property type="match status" value="1"/>
</dbReference>
<dbReference type="AlphaFoldDB" id="A0A812BWY7"/>
<evidence type="ECO:0000313" key="6">
    <source>
        <dbReference type="Proteomes" id="UP000597762"/>
    </source>
</evidence>
<evidence type="ECO:0000256" key="1">
    <source>
        <dbReference type="ARBA" id="ARBA00005964"/>
    </source>
</evidence>
<proteinExistence type="inferred from homology"/>
<keyword evidence="3" id="KW-1133">Transmembrane helix</keyword>
<feature type="domain" description="Carboxylesterase type B" evidence="4">
    <location>
        <begin position="106"/>
        <end position="164"/>
    </location>
</feature>
<evidence type="ECO:0000259" key="4">
    <source>
        <dbReference type="Pfam" id="PF00135"/>
    </source>
</evidence>
<dbReference type="InterPro" id="IPR029058">
    <property type="entry name" value="AB_hydrolase_fold"/>
</dbReference>
<keyword evidence="6" id="KW-1185">Reference proteome</keyword>
<dbReference type="Gene3D" id="3.40.50.1820">
    <property type="entry name" value="alpha/beta hydrolase"/>
    <property type="match status" value="1"/>
</dbReference>
<keyword evidence="3" id="KW-0812">Transmembrane</keyword>
<sequence length="231" mass="25720">MKMTTNLTTASYIPSANASTATAAIISASSAPSLVTSSNEPNTTKSSRKGSDDLTKKKISLTVEKLKQKTKFLLLIQLSLLLATLEITLVTESARAQDAFDKIISERIIETKYGKIRGVQILFRKDLLLRPVDAYLGIPYASFRKDAMRFMPPGNPPFRWDGTSPVLKRPPRKHFISIYLSIYLSIYISVKISFSLSHPTTQFSWPILSNKRVGYCLSQHLSVVIGLFISC</sequence>
<reference evidence="5" key="1">
    <citation type="submission" date="2021-01" db="EMBL/GenBank/DDBJ databases">
        <authorList>
            <person name="Li R."/>
            <person name="Bekaert M."/>
        </authorList>
    </citation>
    <scope>NUCLEOTIDE SEQUENCE</scope>
    <source>
        <strain evidence="5">Farmed</strain>
    </source>
</reference>
<dbReference type="Proteomes" id="UP000597762">
    <property type="component" value="Unassembled WGS sequence"/>
</dbReference>
<protein>
    <submittedName>
        <fullName evidence="5">NLGN</fullName>
    </submittedName>
</protein>
<accession>A0A812BWY7</accession>
<gene>
    <name evidence="5" type="ORF">SPHA_23706</name>
</gene>
<dbReference type="OrthoDB" id="3200163at2759"/>
<keyword evidence="3" id="KW-0472">Membrane</keyword>
<name>A0A812BWY7_ACAPH</name>
<evidence type="ECO:0000256" key="3">
    <source>
        <dbReference type="SAM" id="Phobius"/>
    </source>
</evidence>
<evidence type="ECO:0000256" key="2">
    <source>
        <dbReference type="SAM" id="MobiDB-lite"/>
    </source>
</evidence>
<comment type="similarity">
    <text evidence="1">Belongs to the type-B carboxylesterase/lipase family.</text>
</comment>
<feature type="region of interest" description="Disordered" evidence="2">
    <location>
        <begin position="33"/>
        <end position="52"/>
    </location>
</feature>
<comment type="caution">
    <text evidence="5">The sequence shown here is derived from an EMBL/GenBank/DDBJ whole genome shotgun (WGS) entry which is preliminary data.</text>
</comment>